<dbReference type="PRINTS" id="PR00036">
    <property type="entry name" value="HTHLACI"/>
</dbReference>
<dbReference type="SUPFAM" id="SSF47413">
    <property type="entry name" value="lambda repressor-like DNA-binding domains"/>
    <property type="match status" value="1"/>
</dbReference>
<dbReference type="Proteomes" id="UP001371218">
    <property type="component" value="Unassembled WGS sequence"/>
</dbReference>
<keyword evidence="1" id="KW-0678">Repressor</keyword>
<dbReference type="Gene3D" id="1.10.260.40">
    <property type="entry name" value="lambda repressor-like DNA-binding domains"/>
    <property type="match status" value="1"/>
</dbReference>
<dbReference type="SUPFAM" id="SSF53822">
    <property type="entry name" value="Periplasmic binding protein-like I"/>
    <property type="match status" value="1"/>
</dbReference>
<keyword evidence="4" id="KW-0804">Transcription</keyword>
<evidence type="ECO:0000313" key="7">
    <source>
        <dbReference type="Proteomes" id="UP001371218"/>
    </source>
</evidence>
<dbReference type="Gene3D" id="3.40.50.2300">
    <property type="match status" value="2"/>
</dbReference>
<keyword evidence="3 6" id="KW-0238">DNA-binding</keyword>
<evidence type="ECO:0000256" key="3">
    <source>
        <dbReference type="ARBA" id="ARBA00023125"/>
    </source>
</evidence>
<organism evidence="6 7">
    <name type="scientific">Ideonella lacteola</name>
    <dbReference type="NCBI Taxonomy" id="2984193"/>
    <lineage>
        <taxon>Bacteria</taxon>
        <taxon>Pseudomonadati</taxon>
        <taxon>Pseudomonadota</taxon>
        <taxon>Betaproteobacteria</taxon>
        <taxon>Burkholderiales</taxon>
        <taxon>Sphaerotilaceae</taxon>
        <taxon>Ideonella</taxon>
    </lineage>
</organism>
<dbReference type="PANTHER" id="PTHR30146">
    <property type="entry name" value="LACI-RELATED TRANSCRIPTIONAL REPRESSOR"/>
    <property type="match status" value="1"/>
</dbReference>
<name>A0ABU9BVR4_9BURK</name>
<gene>
    <name evidence="6" type="ORF">AACH06_24820</name>
</gene>
<evidence type="ECO:0000256" key="2">
    <source>
        <dbReference type="ARBA" id="ARBA00023015"/>
    </source>
</evidence>
<protein>
    <submittedName>
        <fullName evidence="6">LacI family DNA-binding transcriptional regulator</fullName>
    </submittedName>
</protein>
<dbReference type="InterPro" id="IPR000843">
    <property type="entry name" value="HTH_LacI"/>
</dbReference>
<dbReference type="CDD" id="cd01392">
    <property type="entry name" value="HTH_LacI"/>
    <property type="match status" value="1"/>
</dbReference>
<keyword evidence="2" id="KW-0805">Transcription regulation</keyword>
<dbReference type="RefSeq" id="WP_341428484.1">
    <property type="nucleotide sequence ID" value="NZ_JBBUTG010000024.1"/>
</dbReference>
<dbReference type="Pfam" id="PF00356">
    <property type="entry name" value="LacI"/>
    <property type="match status" value="1"/>
</dbReference>
<evidence type="ECO:0000256" key="4">
    <source>
        <dbReference type="ARBA" id="ARBA00023163"/>
    </source>
</evidence>
<sequence>MQAAHSAITILEVARRAGVSPSTVSRVVNGSAGVSERKRLAVEATIRELNFRPNPSARSLKTGTTMSIGVVVQDLESPFFTRMLRGIEEGLADSGHVPLIVSGLWNAEEEEVRIRLLAERRIDGLIVLAGHLSDEQLRDFARIQPVAVAGRQLSGPNLSGQWVNQDEAGYLATTHLMSLGHRRVAFIAGPDSHADAQHRHDGYLRAHRDHGIEPNPALLAQGDFTETSGMLAMNRLLDSQAPFTAVFAANDQMAYGARVALYRRGIRVPDDISLVGVDDMPASAFMTPALTTVHQPLYDIGRHVAAELLRLMGRPAPHVDVPEVRLILRETTRRL</sequence>
<dbReference type="PANTHER" id="PTHR30146:SF148">
    <property type="entry name" value="HTH-TYPE TRANSCRIPTIONAL REPRESSOR PURR-RELATED"/>
    <property type="match status" value="1"/>
</dbReference>
<dbReference type="InterPro" id="IPR010982">
    <property type="entry name" value="Lambda_DNA-bd_dom_sf"/>
</dbReference>
<evidence type="ECO:0000313" key="6">
    <source>
        <dbReference type="EMBL" id="MEK8034060.1"/>
    </source>
</evidence>
<evidence type="ECO:0000259" key="5">
    <source>
        <dbReference type="PROSITE" id="PS50932"/>
    </source>
</evidence>
<keyword evidence="7" id="KW-1185">Reference proteome</keyword>
<dbReference type="SMART" id="SM00354">
    <property type="entry name" value="HTH_LACI"/>
    <property type="match status" value="1"/>
</dbReference>
<dbReference type="InterPro" id="IPR028082">
    <property type="entry name" value="Peripla_BP_I"/>
</dbReference>
<comment type="caution">
    <text evidence="6">The sequence shown here is derived from an EMBL/GenBank/DDBJ whole genome shotgun (WGS) entry which is preliminary data.</text>
</comment>
<evidence type="ECO:0000256" key="1">
    <source>
        <dbReference type="ARBA" id="ARBA00022491"/>
    </source>
</evidence>
<proteinExistence type="predicted"/>
<dbReference type="PROSITE" id="PS00356">
    <property type="entry name" value="HTH_LACI_1"/>
    <property type="match status" value="1"/>
</dbReference>
<dbReference type="InterPro" id="IPR001761">
    <property type="entry name" value="Peripla_BP/Lac1_sug-bd_dom"/>
</dbReference>
<dbReference type="PROSITE" id="PS50932">
    <property type="entry name" value="HTH_LACI_2"/>
    <property type="match status" value="1"/>
</dbReference>
<dbReference type="GO" id="GO:0003677">
    <property type="term" value="F:DNA binding"/>
    <property type="evidence" value="ECO:0007669"/>
    <property type="project" value="UniProtKB-KW"/>
</dbReference>
<reference evidence="6 7" key="1">
    <citation type="submission" date="2024-04" db="EMBL/GenBank/DDBJ databases">
        <title>Novel species of the genus Ideonella isolated from streams.</title>
        <authorList>
            <person name="Lu H."/>
        </authorList>
    </citation>
    <scope>NUCLEOTIDE SEQUENCE [LARGE SCALE GENOMIC DNA]</scope>
    <source>
        <strain evidence="6 7">DXS29W</strain>
    </source>
</reference>
<accession>A0ABU9BVR4</accession>
<dbReference type="Pfam" id="PF00532">
    <property type="entry name" value="Peripla_BP_1"/>
    <property type="match status" value="1"/>
</dbReference>
<feature type="domain" description="HTH lacI-type" evidence="5">
    <location>
        <begin position="8"/>
        <end position="62"/>
    </location>
</feature>
<dbReference type="EMBL" id="JBBUTG010000024">
    <property type="protein sequence ID" value="MEK8034060.1"/>
    <property type="molecule type" value="Genomic_DNA"/>
</dbReference>